<comment type="subcellular location">
    <subcellularLocation>
        <location evidence="1">Cell membrane</location>
        <topology evidence="1">Lipid-anchor</topology>
    </subcellularLocation>
</comment>
<dbReference type="InterPro" id="IPR003760">
    <property type="entry name" value="PnrA-like"/>
</dbReference>
<comment type="similarity">
    <text evidence="2">Belongs to the BMP lipoprotein family.</text>
</comment>
<dbReference type="RefSeq" id="WP_387344779.1">
    <property type="nucleotide sequence ID" value="NZ_JBIAXI010000017.1"/>
</dbReference>
<dbReference type="Gene3D" id="3.40.50.2300">
    <property type="match status" value="2"/>
</dbReference>
<gene>
    <name evidence="9" type="ORF">ACFY05_26480</name>
</gene>
<sequence>MHNKRLLRVAAAGVGLTLALATAACGSEGTPAASGGKPAAKNMVAPLSGQLGDKSFMDSANRGFKRAETDLGVTVKVIEASTNDAPAWERNLREAAKRDDVGLVLTGGTVVASTLKKVSPAFPNQKFLIFDAPSQGPNSTGITYAQNEGAFLAGALAAYITKSPDKFPKAKGSMKVGLCAGMDIPVIRDFIVGFQQGVKTVDPNVTVDVRFTGDFVSPQKGFDTASAMFKDGADVVYQVAGPTGIGILKAAKEAGRYGIGTDSNQNDLHPGFIAASVIKSVDNTVYQAIKDFTDGKLTMGETRVGDLSNDGVSIEFDDAIVPADVQKQIGDLKQQVTDGKITVDTALK</sequence>
<evidence type="ECO:0000256" key="4">
    <source>
        <dbReference type="ARBA" id="ARBA00022729"/>
    </source>
</evidence>
<evidence type="ECO:0000313" key="10">
    <source>
        <dbReference type="Proteomes" id="UP001602119"/>
    </source>
</evidence>
<dbReference type="Pfam" id="PF02608">
    <property type="entry name" value="Bmp"/>
    <property type="match status" value="1"/>
</dbReference>
<evidence type="ECO:0000256" key="1">
    <source>
        <dbReference type="ARBA" id="ARBA00004193"/>
    </source>
</evidence>
<keyword evidence="3" id="KW-1003">Cell membrane</keyword>
<reference evidence="9 10" key="1">
    <citation type="submission" date="2024-10" db="EMBL/GenBank/DDBJ databases">
        <title>The Natural Products Discovery Center: Release of the First 8490 Sequenced Strains for Exploring Actinobacteria Biosynthetic Diversity.</title>
        <authorList>
            <person name="Kalkreuter E."/>
            <person name="Kautsar S.A."/>
            <person name="Yang D."/>
            <person name="Bader C.D."/>
            <person name="Teijaro C.N."/>
            <person name="Fluegel L."/>
            <person name="Davis C.M."/>
            <person name="Simpson J.R."/>
            <person name="Lauterbach L."/>
            <person name="Steele A.D."/>
            <person name="Gui C."/>
            <person name="Meng S."/>
            <person name="Li G."/>
            <person name="Viehrig K."/>
            <person name="Ye F."/>
            <person name="Su P."/>
            <person name="Kiefer A.F."/>
            <person name="Nichols A."/>
            <person name="Cepeda A.J."/>
            <person name="Yan W."/>
            <person name="Fan B."/>
            <person name="Jiang Y."/>
            <person name="Adhikari A."/>
            <person name="Zheng C.-J."/>
            <person name="Schuster L."/>
            <person name="Cowan T.M."/>
            <person name="Smanski M.J."/>
            <person name="Chevrette M.G."/>
            <person name="De Carvalho L.P.S."/>
            <person name="Shen B."/>
        </authorList>
    </citation>
    <scope>NUCLEOTIDE SEQUENCE [LARGE SCALE GENOMIC DNA]</scope>
    <source>
        <strain evidence="9 10">NPDC001281</strain>
    </source>
</reference>
<feature type="domain" description="ABC transporter substrate-binding protein PnrA-like" evidence="8">
    <location>
        <begin position="47"/>
        <end position="337"/>
    </location>
</feature>
<feature type="chain" id="PRO_5046913351" evidence="7">
    <location>
        <begin position="24"/>
        <end position="348"/>
    </location>
</feature>
<evidence type="ECO:0000256" key="7">
    <source>
        <dbReference type="SAM" id="SignalP"/>
    </source>
</evidence>
<dbReference type="EMBL" id="JBIAXI010000017">
    <property type="protein sequence ID" value="MFF4776412.1"/>
    <property type="molecule type" value="Genomic_DNA"/>
</dbReference>
<dbReference type="Proteomes" id="UP001602119">
    <property type="component" value="Unassembled WGS sequence"/>
</dbReference>
<evidence type="ECO:0000256" key="6">
    <source>
        <dbReference type="ARBA" id="ARBA00023288"/>
    </source>
</evidence>
<protein>
    <submittedName>
        <fullName evidence="9">BMP family protein</fullName>
    </submittedName>
</protein>
<dbReference type="PANTHER" id="PTHR34296:SF2">
    <property type="entry name" value="ABC TRANSPORTER GUANOSINE-BINDING PROTEIN NUPN"/>
    <property type="match status" value="1"/>
</dbReference>
<comment type="caution">
    <text evidence="9">The sequence shown here is derived from an EMBL/GenBank/DDBJ whole genome shotgun (WGS) entry which is preliminary data.</text>
</comment>
<dbReference type="PANTHER" id="PTHR34296">
    <property type="entry name" value="TRANSCRIPTIONAL ACTIVATOR PROTEIN MED"/>
    <property type="match status" value="1"/>
</dbReference>
<dbReference type="InterPro" id="IPR050957">
    <property type="entry name" value="BMP_lipoprotein"/>
</dbReference>
<keyword evidence="6" id="KW-0449">Lipoprotein</keyword>
<evidence type="ECO:0000259" key="8">
    <source>
        <dbReference type="Pfam" id="PF02608"/>
    </source>
</evidence>
<keyword evidence="4 7" id="KW-0732">Signal</keyword>
<evidence type="ECO:0000256" key="2">
    <source>
        <dbReference type="ARBA" id="ARBA00008610"/>
    </source>
</evidence>
<evidence type="ECO:0000256" key="5">
    <source>
        <dbReference type="ARBA" id="ARBA00023136"/>
    </source>
</evidence>
<dbReference type="SUPFAM" id="SSF53822">
    <property type="entry name" value="Periplasmic binding protein-like I"/>
    <property type="match status" value="1"/>
</dbReference>
<proteinExistence type="inferred from homology"/>
<accession>A0ABW6VAR7</accession>
<keyword evidence="10" id="KW-1185">Reference proteome</keyword>
<evidence type="ECO:0000313" key="9">
    <source>
        <dbReference type="EMBL" id="MFF4776412.1"/>
    </source>
</evidence>
<feature type="signal peptide" evidence="7">
    <location>
        <begin position="1"/>
        <end position="23"/>
    </location>
</feature>
<evidence type="ECO:0000256" key="3">
    <source>
        <dbReference type="ARBA" id="ARBA00022475"/>
    </source>
</evidence>
<dbReference type="InterPro" id="IPR028082">
    <property type="entry name" value="Peripla_BP_I"/>
</dbReference>
<keyword evidence="5" id="KW-0472">Membrane</keyword>
<dbReference type="PROSITE" id="PS51257">
    <property type="entry name" value="PROKAR_LIPOPROTEIN"/>
    <property type="match status" value="1"/>
</dbReference>
<name>A0ABW6VAR7_MICFU</name>
<organism evidence="9 10">
    <name type="scientific">Microtetraspora fusca</name>
    <dbReference type="NCBI Taxonomy" id="1997"/>
    <lineage>
        <taxon>Bacteria</taxon>
        <taxon>Bacillati</taxon>
        <taxon>Actinomycetota</taxon>
        <taxon>Actinomycetes</taxon>
        <taxon>Streptosporangiales</taxon>
        <taxon>Streptosporangiaceae</taxon>
        <taxon>Microtetraspora</taxon>
    </lineage>
</organism>